<name>A0ABY2RIJ0_9NOCA</name>
<protein>
    <recommendedName>
        <fullName evidence="4">diacylglycerol O-acyltransferase</fullName>
        <ecNumber evidence="4">2.3.1.20</ecNumber>
    </recommendedName>
</protein>
<dbReference type="InterPro" id="IPR004255">
    <property type="entry name" value="O-acyltransferase_WSD1_N"/>
</dbReference>
<comment type="pathway">
    <text evidence="1">Glycerolipid metabolism; triacylglycerol biosynthesis.</text>
</comment>
<dbReference type="PANTHER" id="PTHR31650:SF1">
    <property type="entry name" value="WAX ESTER SYNTHASE_DIACYLGLYCEROL ACYLTRANSFERASE 4-RELATED"/>
    <property type="match status" value="1"/>
</dbReference>
<dbReference type="InterPro" id="IPR045034">
    <property type="entry name" value="O-acyltransferase_WSD1-like"/>
</dbReference>
<comment type="pathway">
    <text evidence="2">Lipid metabolism.</text>
</comment>
<proteinExistence type="inferred from homology"/>
<evidence type="ECO:0000256" key="10">
    <source>
        <dbReference type="ARBA" id="ARBA00048109"/>
    </source>
</evidence>
<evidence type="ECO:0000313" key="14">
    <source>
        <dbReference type="Proteomes" id="UP000305109"/>
    </source>
</evidence>
<dbReference type="RefSeq" id="WP_136910436.1">
    <property type="nucleotide sequence ID" value="NZ_SUMD01000006.1"/>
</dbReference>
<keyword evidence="7" id="KW-0319">Glycerol metabolism</keyword>
<feature type="domain" description="O-acyltransferase WSD1-like N-terminal" evidence="11">
    <location>
        <begin position="150"/>
        <end position="284"/>
    </location>
</feature>
<evidence type="ECO:0000256" key="5">
    <source>
        <dbReference type="ARBA" id="ARBA00022516"/>
    </source>
</evidence>
<feature type="domain" description="O-acyltransferase WSD1-like N-terminal" evidence="11">
    <location>
        <begin position="11"/>
        <end position="134"/>
    </location>
</feature>
<dbReference type="EMBL" id="SUMD01000006">
    <property type="protein sequence ID" value="TJZ77037.1"/>
    <property type="molecule type" value="Genomic_DNA"/>
</dbReference>
<dbReference type="Pfam" id="PF06974">
    <property type="entry name" value="WS_DGAT_C"/>
    <property type="match status" value="1"/>
</dbReference>
<organism evidence="13 14">
    <name type="scientific">Rhodococcus oryzae</name>
    <dbReference type="NCBI Taxonomy" id="2571143"/>
    <lineage>
        <taxon>Bacteria</taxon>
        <taxon>Bacillati</taxon>
        <taxon>Actinomycetota</taxon>
        <taxon>Actinomycetes</taxon>
        <taxon>Mycobacteriales</taxon>
        <taxon>Nocardiaceae</taxon>
        <taxon>Rhodococcus</taxon>
    </lineage>
</organism>
<feature type="domain" description="O-acyltransferase WSD1 C-terminal" evidence="12">
    <location>
        <begin position="334"/>
        <end position="482"/>
    </location>
</feature>
<keyword evidence="6" id="KW-0808">Transferase</keyword>
<evidence type="ECO:0000259" key="12">
    <source>
        <dbReference type="Pfam" id="PF06974"/>
    </source>
</evidence>
<dbReference type="PANTHER" id="PTHR31650">
    <property type="entry name" value="O-ACYLTRANSFERASE (WSD1-LIKE) FAMILY PROTEIN"/>
    <property type="match status" value="1"/>
</dbReference>
<comment type="caution">
    <text evidence="13">The sequence shown here is derived from an EMBL/GenBank/DDBJ whole genome shotgun (WGS) entry which is preliminary data.</text>
</comment>
<dbReference type="InterPro" id="IPR009721">
    <property type="entry name" value="O-acyltransferase_WSD1_C"/>
</dbReference>
<evidence type="ECO:0000256" key="4">
    <source>
        <dbReference type="ARBA" id="ARBA00013244"/>
    </source>
</evidence>
<dbReference type="Pfam" id="PF03007">
    <property type="entry name" value="WS_DGAT_cat"/>
    <property type="match status" value="2"/>
</dbReference>
<keyword evidence="8" id="KW-0443">Lipid metabolism</keyword>
<evidence type="ECO:0000256" key="6">
    <source>
        <dbReference type="ARBA" id="ARBA00022679"/>
    </source>
</evidence>
<keyword evidence="9" id="KW-0012">Acyltransferase</keyword>
<gene>
    <name evidence="13" type="ORF">FCG67_14395</name>
</gene>
<dbReference type="EC" id="2.3.1.20" evidence="4"/>
<dbReference type="Proteomes" id="UP000305109">
    <property type="component" value="Unassembled WGS sequence"/>
</dbReference>
<evidence type="ECO:0000313" key="13">
    <source>
        <dbReference type="EMBL" id="TJZ77037.1"/>
    </source>
</evidence>
<comment type="similarity">
    <text evidence="3">Belongs to the long-chain O-acyltransferase family.</text>
</comment>
<evidence type="ECO:0000256" key="1">
    <source>
        <dbReference type="ARBA" id="ARBA00004771"/>
    </source>
</evidence>
<accession>A0ABY2RIJ0</accession>
<evidence type="ECO:0000259" key="11">
    <source>
        <dbReference type="Pfam" id="PF03007"/>
    </source>
</evidence>
<evidence type="ECO:0000256" key="3">
    <source>
        <dbReference type="ARBA" id="ARBA00009587"/>
    </source>
</evidence>
<keyword evidence="14" id="KW-1185">Reference proteome</keyword>
<evidence type="ECO:0000256" key="2">
    <source>
        <dbReference type="ARBA" id="ARBA00005189"/>
    </source>
</evidence>
<keyword evidence="5" id="KW-0444">Lipid biosynthesis</keyword>
<evidence type="ECO:0000256" key="8">
    <source>
        <dbReference type="ARBA" id="ARBA00023098"/>
    </source>
</evidence>
<comment type="catalytic activity">
    <reaction evidence="10">
        <text>an acyl-CoA + a 1,2-diacyl-sn-glycerol = a triacyl-sn-glycerol + CoA</text>
        <dbReference type="Rhea" id="RHEA:10868"/>
        <dbReference type="ChEBI" id="CHEBI:17815"/>
        <dbReference type="ChEBI" id="CHEBI:57287"/>
        <dbReference type="ChEBI" id="CHEBI:58342"/>
        <dbReference type="ChEBI" id="CHEBI:64615"/>
        <dbReference type="EC" id="2.3.1.20"/>
    </reaction>
</comment>
<reference evidence="13 14" key="1">
    <citation type="submission" date="2019-04" db="EMBL/GenBank/DDBJ databases">
        <title>Rhodococcus oryzae sp. nov., a novel actinomycete isolated from rhizosphere soil of rice (Oryza sativa L.).</title>
        <authorList>
            <person name="Li C."/>
        </authorList>
    </citation>
    <scope>NUCLEOTIDE SEQUENCE [LARGE SCALE GENOMIC DNA]</scope>
    <source>
        <strain evidence="13 14">NEAU-CX67</strain>
    </source>
</reference>
<sequence>MRASGAGVTQLAPQDAEFVYSESSRHRSNIVVVYLFDTSAEAAPLTEPEAIAWMRERLGHAGMFTRRLRRVPLDLDLPYWAPDPRMNLRDHVHVSPVEAPGWDPLRRQISRIADAPIDLARPPWELHFVTGVTTRERSLRCDRTAPGDPDRMTAAVLKFHHSAGDGIATRDLGRRLFGPDTAHPPVPIRPRDWSTTTAVARAIASLPVQCWRFRRGLAAAGAADERVRAEVADGTIVEPTRSRPSCRFNRPISAGLTFDLVILPGDQIRAAQAAADGATVNDVMLATISGALRTYLSEHDESPDSSLAAMVPMSLRGTGKGVADGPEGPRATHLALMAVDLHTDIGDPLDRLRAIGAAVRMEKQRSRNEHVRRAARRIESSPALLLRLAGRAKALMNHSGPTVERYNTMISNVPWAGDDLLLRSAPLVRTFGILEILDGSGLRHLIVSSRGDEVAVSFSTDAAMMPDTDRYRDLLRDSLRDLAERARKVCI</sequence>
<evidence type="ECO:0000256" key="7">
    <source>
        <dbReference type="ARBA" id="ARBA00022798"/>
    </source>
</evidence>
<evidence type="ECO:0000256" key="9">
    <source>
        <dbReference type="ARBA" id="ARBA00023315"/>
    </source>
</evidence>